<dbReference type="AlphaFoldDB" id="A0A5Q4ZNR3"/>
<dbReference type="RefSeq" id="WP_007180857.1">
    <property type="nucleotide sequence ID" value="NZ_LR699553.1"/>
</dbReference>
<sequence>MSTIPFTPIEGYLALPRLRPLGHVPAPFGRDWALLPPGYSLRAELKALYAAMLRTFCLSDQAIRSLCRWSPLEEQRAIAVAAQSGSTATTAQATVFAAPPEAAGQTAVETAVVPPNVGPAYVTAARGYGNHWGALAGGACVLGGAAVLAWIGFDHLAHRQVATPVAARVSAQRSSQVSDLRSPVTVSDLAVGNGAVSAPTTVAGSTPALPGVAPTFARASNPTSATVSTSVSAHASTQALPSAPARISADKTGARRYHRARETSATQQQQNRPHTTRYAAANQSSHSAGNTGDVPQIATRSVAEGSTTRPSAAGSYSPLAPTRLGVDEYAGVTLSASTHLRDTPPSHAGSSNNASDSAGTEWMSRLSQRRVTEIPDQFAK</sequence>
<feature type="compositionally biased region" description="Polar residues" evidence="1">
    <location>
        <begin position="281"/>
        <end position="290"/>
    </location>
</feature>
<name>A0A5Q4ZNR3_9BURK</name>
<organism evidence="2 3">
    <name type="scientific">Paraburkholderia dioscoreae</name>
    <dbReference type="NCBI Taxonomy" id="2604047"/>
    <lineage>
        <taxon>Bacteria</taxon>
        <taxon>Pseudomonadati</taxon>
        <taxon>Pseudomonadota</taxon>
        <taxon>Betaproteobacteria</taxon>
        <taxon>Burkholderiales</taxon>
        <taxon>Burkholderiaceae</taxon>
        <taxon>Paraburkholderia</taxon>
    </lineage>
</organism>
<accession>A0A5Q4ZNR3</accession>
<evidence type="ECO:0000313" key="2">
    <source>
        <dbReference type="EMBL" id="VVD29788.1"/>
    </source>
</evidence>
<evidence type="ECO:0000313" key="3">
    <source>
        <dbReference type="Proteomes" id="UP000325811"/>
    </source>
</evidence>
<keyword evidence="3" id="KW-1185">Reference proteome</keyword>
<reference evidence="2 3" key="1">
    <citation type="submission" date="2019-08" db="EMBL/GenBank/DDBJ databases">
        <authorList>
            <person name="Herpell B J."/>
        </authorList>
    </citation>
    <scope>NUCLEOTIDE SEQUENCE [LARGE SCALE GENOMIC DNA]</scope>
    <source>
        <strain evidence="3">Msb3</strain>
    </source>
</reference>
<dbReference type="KEGG" id="pdio:PDMSB3_3332"/>
<proteinExistence type="predicted"/>
<feature type="compositionally biased region" description="Low complexity" evidence="1">
    <location>
        <begin position="228"/>
        <end position="237"/>
    </location>
</feature>
<gene>
    <name evidence="2" type="ORF">PDMSB3_3332</name>
</gene>
<dbReference type="Proteomes" id="UP000325811">
    <property type="component" value="Chromosome I"/>
</dbReference>
<feature type="region of interest" description="Disordered" evidence="1">
    <location>
        <begin position="338"/>
        <end position="380"/>
    </location>
</feature>
<feature type="compositionally biased region" description="Low complexity" evidence="1">
    <location>
        <begin position="346"/>
        <end position="359"/>
    </location>
</feature>
<dbReference type="EMBL" id="LR699553">
    <property type="protein sequence ID" value="VVD29788.1"/>
    <property type="molecule type" value="Genomic_DNA"/>
</dbReference>
<feature type="region of interest" description="Disordered" evidence="1">
    <location>
        <begin position="228"/>
        <end position="322"/>
    </location>
</feature>
<protein>
    <submittedName>
        <fullName evidence="2">Uncharacterized protein</fullName>
    </submittedName>
</protein>
<evidence type="ECO:0000256" key="1">
    <source>
        <dbReference type="SAM" id="MobiDB-lite"/>
    </source>
</evidence>
<feature type="compositionally biased region" description="Polar residues" evidence="1">
    <location>
        <begin position="263"/>
        <end position="273"/>
    </location>
</feature>